<accession>A0A9X2XRX5</accession>
<feature type="domain" description="HTH araC/xylS-type" evidence="4">
    <location>
        <begin position="220"/>
        <end position="318"/>
    </location>
</feature>
<evidence type="ECO:0000259" key="4">
    <source>
        <dbReference type="PROSITE" id="PS01124"/>
    </source>
</evidence>
<protein>
    <submittedName>
        <fullName evidence="5">AraC family transcriptional regulator</fullName>
    </submittedName>
</protein>
<dbReference type="EMBL" id="JAOTIF010000001">
    <property type="protein sequence ID" value="MCU7547646.1"/>
    <property type="molecule type" value="Genomic_DNA"/>
</dbReference>
<keyword evidence="1" id="KW-0805">Transcription regulation</keyword>
<dbReference type="PANTHER" id="PTHR47893:SF1">
    <property type="entry name" value="REGULATORY PROTEIN PCHR"/>
    <property type="match status" value="1"/>
</dbReference>
<dbReference type="InterPro" id="IPR018062">
    <property type="entry name" value="HTH_AraC-typ_CS"/>
</dbReference>
<evidence type="ECO:0000313" key="6">
    <source>
        <dbReference type="Proteomes" id="UP001155483"/>
    </source>
</evidence>
<evidence type="ECO:0000256" key="3">
    <source>
        <dbReference type="ARBA" id="ARBA00023163"/>
    </source>
</evidence>
<dbReference type="InterPro" id="IPR018060">
    <property type="entry name" value="HTH_AraC"/>
</dbReference>
<evidence type="ECO:0000313" key="5">
    <source>
        <dbReference type="EMBL" id="MCU7547646.1"/>
    </source>
</evidence>
<dbReference type="SMART" id="SM00342">
    <property type="entry name" value="HTH_ARAC"/>
    <property type="match status" value="1"/>
</dbReference>
<keyword evidence="6" id="KW-1185">Reference proteome</keyword>
<dbReference type="Proteomes" id="UP001155483">
    <property type="component" value="Unassembled WGS sequence"/>
</dbReference>
<proteinExistence type="predicted"/>
<dbReference type="InterPro" id="IPR020449">
    <property type="entry name" value="Tscrpt_reg_AraC-type_HTH"/>
</dbReference>
<organism evidence="5 6">
    <name type="scientific">Paraflavisolibacter caeni</name>
    <dbReference type="NCBI Taxonomy" id="2982496"/>
    <lineage>
        <taxon>Bacteria</taxon>
        <taxon>Pseudomonadati</taxon>
        <taxon>Bacteroidota</taxon>
        <taxon>Chitinophagia</taxon>
        <taxon>Chitinophagales</taxon>
        <taxon>Chitinophagaceae</taxon>
        <taxon>Paraflavisolibacter</taxon>
    </lineage>
</organism>
<reference evidence="5" key="2">
    <citation type="submission" date="2023-04" db="EMBL/GenBank/DDBJ databases">
        <title>Paracnuella aquatica gen. nov., sp. nov., a member of the family Chitinophagaceae isolated from a hot spring.</title>
        <authorList>
            <person name="Wang C."/>
        </authorList>
    </citation>
    <scope>NUCLEOTIDE SEQUENCE</scope>
    <source>
        <strain evidence="5">LB-8</strain>
    </source>
</reference>
<dbReference type="GO" id="GO:0003700">
    <property type="term" value="F:DNA-binding transcription factor activity"/>
    <property type="evidence" value="ECO:0007669"/>
    <property type="project" value="InterPro"/>
</dbReference>
<dbReference type="Pfam" id="PF12833">
    <property type="entry name" value="HTH_18"/>
    <property type="match status" value="1"/>
</dbReference>
<comment type="caution">
    <text evidence="5">The sequence shown here is derived from an EMBL/GenBank/DDBJ whole genome shotgun (WGS) entry which is preliminary data.</text>
</comment>
<dbReference type="PROSITE" id="PS01124">
    <property type="entry name" value="HTH_ARAC_FAMILY_2"/>
    <property type="match status" value="1"/>
</dbReference>
<dbReference type="Gene3D" id="1.10.10.60">
    <property type="entry name" value="Homeodomain-like"/>
    <property type="match status" value="2"/>
</dbReference>
<dbReference type="PRINTS" id="PR00032">
    <property type="entry name" value="HTHARAC"/>
</dbReference>
<keyword evidence="3" id="KW-0804">Transcription</keyword>
<dbReference type="AlphaFoldDB" id="A0A9X2XRX5"/>
<dbReference type="InterPro" id="IPR009057">
    <property type="entry name" value="Homeodomain-like_sf"/>
</dbReference>
<dbReference type="GO" id="GO:0043565">
    <property type="term" value="F:sequence-specific DNA binding"/>
    <property type="evidence" value="ECO:0007669"/>
    <property type="project" value="InterPro"/>
</dbReference>
<dbReference type="RefSeq" id="WP_279295092.1">
    <property type="nucleotide sequence ID" value="NZ_JAOTIF010000001.1"/>
</dbReference>
<sequence length="318" mass="36809">MSVFLLIMQEAATTFEAIAERPEMHQQLVFETRRQIPGSVHYSIRRFVKPEDWMAEDTGMLKYHVVKNEPEKAHLELRFCISANMYCKEFETDCGHCKAHTSVNCNDKFDSINILSFVFTSTVLSQFAKPRKNSVELSDEILSFRHPSSFAKIIPLCNRMRLVLDGLLNHNYNDTLENIFVNAQTQMLLLYSMDCILGEKEIETVTCRFLSNEADKEKLLKARDILILQIGEPITIKELSRKVAMNECYLKKGFKEMFGATIFEFYQSQRMEHAKYLLYEKGLSVTEVSLMLGYSSISHFSTAFKKHTGLKPCELLFR</sequence>
<evidence type="ECO:0000256" key="2">
    <source>
        <dbReference type="ARBA" id="ARBA00023125"/>
    </source>
</evidence>
<dbReference type="InterPro" id="IPR053142">
    <property type="entry name" value="PchR_regulatory_protein"/>
</dbReference>
<dbReference type="PANTHER" id="PTHR47893">
    <property type="entry name" value="REGULATORY PROTEIN PCHR"/>
    <property type="match status" value="1"/>
</dbReference>
<reference evidence="5" key="1">
    <citation type="submission" date="2022-09" db="EMBL/GenBank/DDBJ databases">
        <authorList>
            <person name="Yuan C."/>
            <person name="Ke Z."/>
        </authorList>
    </citation>
    <scope>NUCLEOTIDE SEQUENCE</scope>
    <source>
        <strain evidence="5">LB-8</strain>
    </source>
</reference>
<keyword evidence="2" id="KW-0238">DNA-binding</keyword>
<evidence type="ECO:0000256" key="1">
    <source>
        <dbReference type="ARBA" id="ARBA00023015"/>
    </source>
</evidence>
<dbReference type="PROSITE" id="PS00041">
    <property type="entry name" value="HTH_ARAC_FAMILY_1"/>
    <property type="match status" value="1"/>
</dbReference>
<dbReference type="SUPFAM" id="SSF46689">
    <property type="entry name" value="Homeodomain-like"/>
    <property type="match status" value="2"/>
</dbReference>
<gene>
    <name evidence="5" type="ORF">OCK74_00910</name>
</gene>
<name>A0A9X2XRX5_9BACT</name>